<reference evidence="1" key="1">
    <citation type="journal article" date="2014" name="Int. J. Syst. Evol. Microbiol.">
        <title>Complete genome sequence of Corynebacterium casei LMG S-19264T (=DSM 44701T), isolated from a smear-ripened cheese.</title>
        <authorList>
            <consortium name="US DOE Joint Genome Institute (JGI-PGF)"/>
            <person name="Walter F."/>
            <person name="Albersmeier A."/>
            <person name="Kalinowski J."/>
            <person name="Ruckert C."/>
        </authorList>
    </citation>
    <scope>NUCLEOTIDE SEQUENCE</scope>
    <source>
        <strain evidence="1">JCM 4391</strain>
    </source>
</reference>
<dbReference type="RefSeq" id="WP_229891386.1">
    <property type="nucleotide sequence ID" value="NZ_BMTP01000011.1"/>
</dbReference>
<keyword evidence="2" id="KW-1185">Reference proteome</keyword>
<evidence type="ECO:0000313" key="1">
    <source>
        <dbReference type="EMBL" id="GGU50267.1"/>
    </source>
</evidence>
<accession>A0A918M6D6</accession>
<dbReference type="AlphaFoldDB" id="A0A918M6D6"/>
<comment type="caution">
    <text evidence="1">The sequence shown here is derived from an EMBL/GenBank/DDBJ whole genome shotgun (WGS) entry which is preliminary data.</text>
</comment>
<protein>
    <submittedName>
        <fullName evidence="1">Uncharacterized protein</fullName>
    </submittedName>
</protein>
<organism evidence="1 2">
    <name type="scientific">Streptomyces lavendofoliae</name>
    <dbReference type="NCBI Taxonomy" id="67314"/>
    <lineage>
        <taxon>Bacteria</taxon>
        <taxon>Bacillati</taxon>
        <taxon>Actinomycetota</taxon>
        <taxon>Actinomycetes</taxon>
        <taxon>Kitasatosporales</taxon>
        <taxon>Streptomycetaceae</taxon>
        <taxon>Streptomyces</taxon>
    </lineage>
</organism>
<dbReference type="Proteomes" id="UP000636661">
    <property type="component" value="Unassembled WGS sequence"/>
</dbReference>
<name>A0A918M6D6_9ACTN</name>
<reference evidence="1" key="2">
    <citation type="submission" date="2020-09" db="EMBL/GenBank/DDBJ databases">
        <authorList>
            <person name="Sun Q."/>
            <person name="Ohkuma M."/>
        </authorList>
    </citation>
    <scope>NUCLEOTIDE SEQUENCE</scope>
    <source>
        <strain evidence="1">JCM 4391</strain>
    </source>
</reference>
<dbReference type="EMBL" id="BMTP01000011">
    <property type="protein sequence ID" value="GGU50267.1"/>
    <property type="molecule type" value="Genomic_DNA"/>
</dbReference>
<sequence>MTGRDRVAEIRLGQQYLTLAFRDDVDGEGGFGFGILLPCPFDPECTR</sequence>
<proteinExistence type="predicted"/>
<evidence type="ECO:0000313" key="2">
    <source>
        <dbReference type="Proteomes" id="UP000636661"/>
    </source>
</evidence>
<gene>
    <name evidence="1" type="ORF">GCM10010274_43710</name>
</gene>